<gene>
    <name evidence="2" type="ORF">FA15DRAFT_408076</name>
</gene>
<dbReference type="OrthoDB" id="422086at2759"/>
<feature type="transmembrane region" description="Helical" evidence="1">
    <location>
        <begin position="20"/>
        <end position="39"/>
    </location>
</feature>
<evidence type="ECO:0000313" key="3">
    <source>
        <dbReference type="Proteomes" id="UP000307440"/>
    </source>
</evidence>
<dbReference type="EMBL" id="ML210663">
    <property type="protein sequence ID" value="TFK16712.1"/>
    <property type="molecule type" value="Genomic_DNA"/>
</dbReference>
<dbReference type="Gene3D" id="1.20.120.1630">
    <property type="match status" value="1"/>
</dbReference>
<dbReference type="AlphaFoldDB" id="A0A5C3KA21"/>
<evidence type="ECO:0000313" key="2">
    <source>
        <dbReference type="EMBL" id="TFK16712.1"/>
    </source>
</evidence>
<keyword evidence="3" id="KW-1185">Reference proteome</keyword>
<proteinExistence type="predicted"/>
<keyword evidence="1" id="KW-0812">Transmembrane</keyword>
<dbReference type="STRING" id="230819.A0A5C3KA21"/>
<accession>A0A5C3KA21</accession>
<sequence length="70" mass="8299">MRLSDIRCIRLCQMLMYWSWVPAIAFGVTLFSLVVKIPIEEDTIDQDPVIGDDYRKYKRVVPWRLVPGVW</sequence>
<keyword evidence="1" id="KW-1133">Transmembrane helix</keyword>
<keyword evidence="1" id="KW-0472">Membrane</keyword>
<evidence type="ECO:0000256" key="1">
    <source>
        <dbReference type="SAM" id="Phobius"/>
    </source>
</evidence>
<dbReference type="Proteomes" id="UP000307440">
    <property type="component" value="Unassembled WGS sequence"/>
</dbReference>
<name>A0A5C3KA21_COPMA</name>
<reference evidence="2 3" key="1">
    <citation type="journal article" date="2019" name="Nat. Ecol. Evol.">
        <title>Megaphylogeny resolves global patterns of mushroom evolution.</title>
        <authorList>
            <person name="Varga T."/>
            <person name="Krizsan K."/>
            <person name="Foldi C."/>
            <person name="Dima B."/>
            <person name="Sanchez-Garcia M."/>
            <person name="Sanchez-Ramirez S."/>
            <person name="Szollosi G.J."/>
            <person name="Szarkandi J.G."/>
            <person name="Papp V."/>
            <person name="Albert L."/>
            <person name="Andreopoulos W."/>
            <person name="Angelini C."/>
            <person name="Antonin V."/>
            <person name="Barry K.W."/>
            <person name="Bougher N.L."/>
            <person name="Buchanan P."/>
            <person name="Buyck B."/>
            <person name="Bense V."/>
            <person name="Catcheside P."/>
            <person name="Chovatia M."/>
            <person name="Cooper J."/>
            <person name="Damon W."/>
            <person name="Desjardin D."/>
            <person name="Finy P."/>
            <person name="Geml J."/>
            <person name="Haridas S."/>
            <person name="Hughes K."/>
            <person name="Justo A."/>
            <person name="Karasinski D."/>
            <person name="Kautmanova I."/>
            <person name="Kiss B."/>
            <person name="Kocsube S."/>
            <person name="Kotiranta H."/>
            <person name="LaButti K.M."/>
            <person name="Lechner B.E."/>
            <person name="Liimatainen K."/>
            <person name="Lipzen A."/>
            <person name="Lukacs Z."/>
            <person name="Mihaltcheva S."/>
            <person name="Morgado L.N."/>
            <person name="Niskanen T."/>
            <person name="Noordeloos M.E."/>
            <person name="Ohm R.A."/>
            <person name="Ortiz-Santana B."/>
            <person name="Ovrebo C."/>
            <person name="Racz N."/>
            <person name="Riley R."/>
            <person name="Savchenko A."/>
            <person name="Shiryaev A."/>
            <person name="Soop K."/>
            <person name="Spirin V."/>
            <person name="Szebenyi C."/>
            <person name="Tomsovsky M."/>
            <person name="Tulloss R.E."/>
            <person name="Uehling J."/>
            <person name="Grigoriev I.V."/>
            <person name="Vagvolgyi C."/>
            <person name="Papp T."/>
            <person name="Martin F.M."/>
            <person name="Miettinen O."/>
            <person name="Hibbett D.S."/>
            <person name="Nagy L.G."/>
        </authorList>
    </citation>
    <scope>NUCLEOTIDE SEQUENCE [LARGE SCALE GENOMIC DNA]</scope>
    <source>
        <strain evidence="2 3">CBS 121175</strain>
    </source>
</reference>
<protein>
    <submittedName>
        <fullName evidence="2">Uncharacterized protein</fullName>
    </submittedName>
</protein>
<organism evidence="2 3">
    <name type="scientific">Coprinopsis marcescibilis</name>
    <name type="common">Agaric fungus</name>
    <name type="synonym">Psathyrella marcescibilis</name>
    <dbReference type="NCBI Taxonomy" id="230819"/>
    <lineage>
        <taxon>Eukaryota</taxon>
        <taxon>Fungi</taxon>
        <taxon>Dikarya</taxon>
        <taxon>Basidiomycota</taxon>
        <taxon>Agaricomycotina</taxon>
        <taxon>Agaricomycetes</taxon>
        <taxon>Agaricomycetidae</taxon>
        <taxon>Agaricales</taxon>
        <taxon>Agaricineae</taxon>
        <taxon>Psathyrellaceae</taxon>
        <taxon>Coprinopsis</taxon>
    </lineage>
</organism>